<feature type="compositionally biased region" description="Polar residues" evidence="1">
    <location>
        <begin position="107"/>
        <end position="116"/>
    </location>
</feature>
<organism evidence="3 4">
    <name type="scientific">Phytophthora nicotianae P1569</name>
    <dbReference type="NCBI Taxonomy" id="1317065"/>
    <lineage>
        <taxon>Eukaryota</taxon>
        <taxon>Sar</taxon>
        <taxon>Stramenopiles</taxon>
        <taxon>Oomycota</taxon>
        <taxon>Peronosporomycetes</taxon>
        <taxon>Peronosporales</taxon>
        <taxon>Peronosporaceae</taxon>
        <taxon>Phytophthora</taxon>
    </lineage>
</organism>
<sequence length="199" mass="21571">MLVYLPRLVYEIVEGVLGGPIGVVLAVFVVNVYFEFTMESCYWSAAVLVVGCYSHGLHYYSACRPCSKTGLGLNVKQGWDGLDGRIGRCEEREHASLERLRGAQRKGTPTETQAASVKSDRAPTSGVPEVAADRTVRPASGRTARRGHRGSVGENYHGLQLDGGLAILADCIDKVCSLQGQRATPYKQGQEEQTSAFHV</sequence>
<dbReference type="Proteomes" id="UP000018721">
    <property type="component" value="Unassembled WGS sequence"/>
</dbReference>
<evidence type="ECO:0000256" key="2">
    <source>
        <dbReference type="SAM" id="Phobius"/>
    </source>
</evidence>
<dbReference type="OrthoDB" id="146061at2759"/>
<feature type="region of interest" description="Disordered" evidence="1">
    <location>
        <begin position="135"/>
        <end position="154"/>
    </location>
</feature>
<evidence type="ECO:0000256" key="1">
    <source>
        <dbReference type="SAM" id="MobiDB-lite"/>
    </source>
</evidence>
<accession>V9DVN1</accession>
<keyword evidence="2" id="KW-0812">Transmembrane</keyword>
<dbReference type="HOGENOM" id="CLU_1386596_0_0_1"/>
<dbReference type="AlphaFoldDB" id="V9DVN1"/>
<keyword evidence="2" id="KW-0472">Membrane</keyword>
<keyword evidence="2" id="KW-1133">Transmembrane helix</keyword>
<evidence type="ECO:0000313" key="3">
    <source>
        <dbReference type="EMBL" id="ETI30940.1"/>
    </source>
</evidence>
<dbReference type="eggNOG" id="ENOG502RGS2">
    <property type="taxonomic scope" value="Eukaryota"/>
</dbReference>
<feature type="transmembrane region" description="Helical" evidence="2">
    <location>
        <begin position="12"/>
        <end position="34"/>
    </location>
</feature>
<keyword evidence="4" id="KW-1185">Reference proteome</keyword>
<name>V9DVN1_PHYNI</name>
<gene>
    <name evidence="3" type="ORF">F443_22012</name>
</gene>
<protein>
    <submittedName>
        <fullName evidence="3">Uncharacterized protein</fullName>
    </submittedName>
</protein>
<proteinExistence type="predicted"/>
<comment type="caution">
    <text evidence="3">The sequence shown here is derived from an EMBL/GenBank/DDBJ whole genome shotgun (WGS) entry which is preliminary data.</text>
</comment>
<evidence type="ECO:0000313" key="4">
    <source>
        <dbReference type="Proteomes" id="UP000018721"/>
    </source>
</evidence>
<dbReference type="EMBL" id="ANIZ01003841">
    <property type="protein sequence ID" value="ETI30940.1"/>
    <property type="molecule type" value="Genomic_DNA"/>
</dbReference>
<feature type="region of interest" description="Disordered" evidence="1">
    <location>
        <begin position="98"/>
        <end position="129"/>
    </location>
</feature>
<reference evidence="3 4" key="1">
    <citation type="submission" date="2013-11" db="EMBL/GenBank/DDBJ databases">
        <title>The Genome Sequence of Phytophthora parasitica P1569.</title>
        <authorList>
            <consortium name="The Broad Institute Genomics Platform"/>
            <person name="Russ C."/>
            <person name="Tyler B."/>
            <person name="Panabieres F."/>
            <person name="Shan W."/>
            <person name="Tripathy S."/>
            <person name="Grunwald N."/>
            <person name="Machado M."/>
            <person name="Johnson C.S."/>
            <person name="Arredondo F."/>
            <person name="Hong C."/>
            <person name="Coffey M."/>
            <person name="Young S.K."/>
            <person name="Zeng Q."/>
            <person name="Gargeya S."/>
            <person name="Fitzgerald M."/>
            <person name="Abouelleil A."/>
            <person name="Alvarado L."/>
            <person name="Chapman S.B."/>
            <person name="Gainer-Dewar J."/>
            <person name="Goldberg J."/>
            <person name="Griggs A."/>
            <person name="Gujja S."/>
            <person name="Hansen M."/>
            <person name="Howarth C."/>
            <person name="Imamovic A."/>
            <person name="Ireland A."/>
            <person name="Larimer J."/>
            <person name="McCowan C."/>
            <person name="Murphy C."/>
            <person name="Pearson M."/>
            <person name="Poon T.W."/>
            <person name="Priest M."/>
            <person name="Roberts A."/>
            <person name="Saif S."/>
            <person name="Shea T."/>
            <person name="Sykes S."/>
            <person name="Wortman J."/>
            <person name="Nusbaum C."/>
            <person name="Birren B."/>
        </authorList>
    </citation>
    <scope>NUCLEOTIDE SEQUENCE [LARGE SCALE GENOMIC DNA]</scope>
    <source>
        <strain evidence="3 4">P1569</strain>
    </source>
</reference>